<organism evidence="2 3">
    <name type="scientific">Panagrellus redivivus</name>
    <name type="common">Microworm</name>
    <dbReference type="NCBI Taxonomy" id="6233"/>
    <lineage>
        <taxon>Eukaryota</taxon>
        <taxon>Metazoa</taxon>
        <taxon>Ecdysozoa</taxon>
        <taxon>Nematoda</taxon>
        <taxon>Chromadorea</taxon>
        <taxon>Rhabditida</taxon>
        <taxon>Tylenchina</taxon>
        <taxon>Panagrolaimomorpha</taxon>
        <taxon>Panagrolaimoidea</taxon>
        <taxon>Panagrolaimidae</taxon>
        <taxon>Panagrellus</taxon>
    </lineage>
</organism>
<protein>
    <submittedName>
        <fullName evidence="3">BPTI/Kunitz inhibitor domain-containing protein</fullName>
    </submittedName>
</protein>
<dbReference type="AlphaFoldDB" id="A0A7E4UTC8"/>
<dbReference type="Gene3D" id="2.60.20.10">
    <property type="entry name" value="Crystallins"/>
    <property type="match status" value="1"/>
</dbReference>
<proteinExistence type="predicted"/>
<evidence type="ECO:0000256" key="1">
    <source>
        <dbReference type="SAM" id="SignalP"/>
    </source>
</evidence>
<reference evidence="2" key="1">
    <citation type="journal article" date="2013" name="Genetics">
        <title>The draft genome and transcriptome of Panagrellus redivivus are shaped by the harsh demands of a free-living lifestyle.</title>
        <authorList>
            <person name="Srinivasan J."/>
            <person name="Dillman A.R."/>
            <person name="Macchietto M.G."/>
            <person name="Heikkinen L."/>
            <person name="Lakso M."/>
            <person name="Fracchia K.M."/>
            <person name="Antoshechkin I."/>
            <person name="Mortazavi A."/>
            <person name="Wong G."/>
            <person name="Sternberg P.W."/>
        </authorList>
    </citation>
    <scope>NUCLEOTIDE SEQUENCE [LARGE SCALE GENOMIC DNA]</scope>
    <source>
        <strain evidence="2">MT8872</strain>
    </source>
</reference>
<keyword evidence="2" id="KW-1185">Reference proteome</keyword>
<dbReference type="Proteomes" id="UP000492821">
    <property type="component" value="Unassembled WGS sequence"/>
</dbReference>
<reference evidence="3" key="2">
    <citation type="submission" date="2020-10" db="UniProtKB">
        <authorList>
            <consortium name="WormBaseParasite"/>
        </authorList>
    </citation>
    <scope>IDENTIFICATION</scope>
</reference>
<sequence length="131" mass="15019">MSSSTIFIVLVAFCYLAVLAEGKRITLYEHSEIRDGGEDFHADDGTYNCHNLPRKWWYKASAMKTNGHCVALFTRKHCDGPRFRFKENCEYSECCHNANNFGDCKAYNRTDQGEILETVELNDGVKSYIIC</sequence>
<keyword evidence="1" id="KW-0732">Signal</keyword>
<feature type="signal peptide" evidence="1">
    <location>
        <begin position="1"/>
        <end position="22"/>
    </location>
</feature>
<dbReference type="WBParaSite" id="Pan_g12243.t1">
    <property type="protein sequence ID" value="Pan_g12243.t1"/>
    <property type="gene ID" value="Pan_g12243"/>
</dbReference>
<accession>A0A7E4UTC8</accession>
<feature type="chain" id="PRO_5028993740" evidence="1">
    <location>
        <begin position="23"/>
        <end position="131"/>
    </location>
</feature>
<evidence type="ECO:0000313" key="3">
    <source>
        <dbReference type="WBParaSite" id="Pan_g12243.t1"/>
    </source>
</evidence>
<evidence type="ECO:0000313" key="2">
    <source>
        <dbReference type="Proteomes" id="UP000492821"/>
    </source>
</evidence>
<name>A0A7E4UTC8_PANRE</name>